<dbReference type="Proteomes" id="UP000003081">
    <property type="component" value="Unassembled WGS sequence"/>
</dbReference>
<organism evidence="1 2">
    <name type="scientific">Clostridium butyricum E4 str. BoNT E BL5262</name>
    <dbReference type="NCBI Taxonomy" id="632245"/>
    <lineage>
        <taxon>Bacteria</taxon>
        <taxon>Bacillati</taxon>
        <taxon>Bacillota</taxon>
        <taxon>Clostridia</taxon>
        <taxon>Eubacteriales</taxon>
        <taxon>Clostridiaceae</taxon>
        <taxon>Clostridium</taxon>
    </lineage>
</organism>
<keyword evidence="2" id="KW-1185">Reference proteome</keyword>
<reference evidence="1 2" key="1">
    <citation type="submission" date="2009-08" db="EMBL/GenBank/DDBJ databases">
        <authorList>
            <person name="Shrivastava S."/>
            <person name="Brinkac L.B."/>
            <person name="Brown J.L."/>
            <person name="Bruce D.B."/>
            <person name="Detter C."/>
            <person name="Green L.D."/>
            <person name="Munk C.A."/>
            <person name="Rogers Y.C."/>
            <person name="Tapia R."/>
            <person name="Sims D.R."/>
            <person name="Smith L.A."/>
            <person name="Smith T.J."/>
            <person name="Sutton G."/>
            <person name="Brettin T."/>
        </authorList>
    </citation>
    <scope>NUCLEOTIDE SEQUENCE [LARGE SCALE GENOMIC DNA]</scope>
    <source>
        <strain evidence="2">E4 str. BoNT E BL5262</strain>
    </source>
</reference>
<name>C4IGP9_CLOBU</name>
<dbReference type="AlphaFoldDB" id="C4IGP9"/>
<accession>C4IGP9</accession>
<evidence type="ECO:0000313" key="1">
    <source>
        <dbReference type="EMBL" id="EEP54677.1"/>
    </source>
</evidence>
<proteinExistence type="predicted"/>
<dbReference type="EMBL" id="ACOM01000005">
    <property type="protein sequence ID" value="EEP54677.1"/>
    <property type="molecule type" value="Genomic_DNA"/>
</dbReference>
<evidence type="ECO:0000313" key="2">
    <source>
        <dbReference type="Proteomes" id="UP000003081"/>
    </source>
</evidence>
<sequence length="39" mass="4824">MIMLINILKVSIEHINEFNIISLFIYYNLKWINYVRSYT</sequence>
<protein>
    <submittedName>
        <fullName evidence="1">Uncharacterized protein</fullName>
    </submittedName>
</protein>
<dbReference type="HOGENOM" id="CLU_3307243_0_0_9"/>
<comment type="caution">
    <text evidence="1">The sequence shown here is derived from an EMBL/GenBank/DDBJ whole genome shotgun (WGS) entry which is preliminary data.</text>
</comment>
<gene>
    <name evidence="1" type="ORF">CLP_2057</name>
</gene>